<dbReference type="Proteomes" id="UP000249417">
    <property type="component" value="Unassembled WGS sequence"/>
</dbReference>
<dbReference type="EMBL" id="QFQB01000104">
    <property type="protein sequence ID" value="PZQ44211.1"/>
    <property type="molecule type" value="Genomic_DNA"/>
</dbReference>
<proteinExistence type="inferred from homology"/>
<feature type="transmembrane region" description="Helical" evidence="5">
    <location>
        <begin position="23"/>
        <end position="41"/>
    </location>
</feature>
<name>A0A2W5MSF2_9BACT</name>
<comment type="function">
    <text evidence="5">Part of the twin-arginine translocation (Tat) system that transports large folded proteins containing a characteristic twin-arginine motif in their signal peptide across membranes.</text>
</comment>
<keyword evidence="4 5" id="KW-0472">Membrane</keyword>
<dbReference type="NCBIfam" id="TIGR00945">
    <property type="entry name" value="tatC"/>
    <property type="match status" value="1"/>
</dbReference>
<feature type="transmembrane region" description="Helical" evidence="5">
    <location>
        <begin position="81"/>
        <end position="105"/>
    </location>
</feature>
<dbReference type="HAMAP" id="MF_00902">
    <property type="entry name" value="TatC"/>
    <property type="match status" value="1"/>
</dbReference>
<comment type="similarity">
    <text evidence="5">Belongs to the TatC family.</text>
</comment>
<dbReference type="GO" id="GO:0065002">
    <property type="term" value="P:intracellular protein transmembrane transport"/>
    <property type="evidence" value="ECO:0007669"/>
    <property type="project" value="TreeGrafter"/>
</dbReference>
<comment type="caution">
    <text evidence="6">The sequence shown here is derived from an EMBL/GenBank/DDBJ whole genome shotgun (WGS) entry which is preliminary data.</text>
</comment>
<evidence type="ECO:0000256" key="5">
    <source>
        <dbReference type="HAMAP-Rule" id="MF_00902"/>
    </source>
</evidence>
<organism evidence="6 7">
    <name type="scientific">Micavibrio aeruginosavorus</name>
    <dbReference type="NCBI Taxonomy" id="349221"/>
    <lineage>
        <taxon>Bacteria</taxon>
        <taxon>Pseudomonadati</taxon>
        <taxon>Bdellovibrionota</taxon>
        <taxon>Bdellovibrionia</taxon>
        <taxon>Bdellovibrionales</taxon>
        <taxon>Pseudobdellovibrionaceae</taxon>
        <taxon>Micavibrio</taxon>
    </lineage>
</organism>
<evidence type="ECO:0000256" key="3">
    <source>
        <dbReference type="ARBA" id="ARBA00022989"/>
    </source>
</evidence>
<evidence type="ECO:0000256" key="1">
    <source>
        <dbReference type="ARBA" id="ARBA00004141"/>
    </source>
</evidence>
<keyword evidence="2 5" id="KW-0812">Transmembrane</keyword>
<keyword evidence="3 5" id="KW-1133">Transmembrane helix</keyword>
<dbReference type="GO" id="GO:0043953">
    <property type="term" value="P:protein transport by the Tat complex"/>
    <property type="evidence" value="ECO:0007669"/>
    <property type="project" value="UniProtKB-UniRule"/>
</dbReference>
<reference evidence="6 7" key="1">
    <citation type="submission" date="2017-08" db="EMBL/GenBank/DDBJ databases">
        <title>Infants hospitalized years apart are colonized by the same room-sourced microbial strains.</title>
        <authorList>
            <person name="Brooks B."/>
            <person name="Olm M.R."/>
            <person name="Firek B.A."/>
            <person name="Baker R."/>
            <person name="Thomas B.C."/>
            <person name="Morowitz M.J."/>
            <person name="Banfield J.F."/>
        </authorList>
    </citation>
    <scope>NUCLEOTIDE SEQUENCE [LARGE SCALE GENOMIC DNA]</scope>
    <source>
        <strain evidence="6">S2_005_002_R2_29</strain>
    </source>
</reference>
<comment type="subcellular location">
    <subcellularLocation>
        <location evidence="5">Cell membrane</location>
        <topology evidence="5">Multi-pass membrane protein</topology>
    </subcellularLocation>
    <subcellularLocation>
        <location evidence="1">Membrane</location>
        <topology evidence="1">Multi-pass membrane protein</topology>
    </subcellularLocation>
</comment>
<dbReference type="Pfam" id="PF00902">
    <property type="entry name" value="TatC"/>
    <property type="match status" value="1"/>
</dbReference>
<dbReference type="PRINTS" id="PR01840">
    <property type="entry name" value="TATCFAMILY"/>
</dbReference>
<evidence type="ECO:0000256" key="2">
    <source>
        <dbReference type="ARBA" id="ARBA00022692"/>
    </source>
</evidence>
<dbReference type="GO" id="GO:0033281">
    <property type="term" value="C:TAT protein transport complex"/>
    <property type="evidence" value="ECO:0007669"/>
    <property type="project" value="UniProtKB-UniRule"/>
</dbReference>
<comment type="subunit">
    <text evidence="5">Forms a complex with TatA.</text>
</comment>
<gene>
    <name evidence="5 6" type="primary">tatC</name>
    <name evidence="6" type="ORF">DI551_10580</name>
</gene>
<feature type="transmembrane region" description="Helical" evidence="5">
    <location>
        <begin position="117"/>
        <end position="139"/>
    </location>
</feature>
<feature type="transmembrane region" description="Helical" evidence="5">
    <location>
        <begin position="173"/>
        <end position="195"/>
    </location>
</feature>
<keyword evidence="5" id="KW-0813">Transport</keyword>
<keyword evidence="5" id="KW-0653">Protein transport</keyword>
<dbReference type="GO" id="GO:0009977">
    <property type="term" value="F:proton motive force dependent protein transmembrane transporter activity"/>
    <property type="evidence" value="ECO:0007669"/>
    <property type="project" value="TreeGrafter"/>
</dbReference>
<dbReference type="InterPro" id="IPR002033">
    <property type="entry name" value="TatC"/>
</dbReference>
<evidence type="ECO:0000256" key="4">
    <source>
        <dbReference type="ARBA" id="ARBA00023136"/>
    </source>
</evidence>
<accession>A0A2W5MSF2</accession>
<feature type="transmembrane region" description="Helical" evidence="5">
    <location>
        <begin position="229"/>
        <end position="250"/>
    </location>
</feature>
<evidence type="ECO:0000313" key="6">
    <source>
        <dbReference type="EMBL" id="PZQ44211.1"/>
    </source>
</evidence>
<evidence type="ECO:0000313" key="7">
    <source>
        <dbReference type="Proteomes" id="UP000249417"/>
    </source>
</evidence>
<feature type="transmembrane region" description="Helical" evidence="5">
    <location>
        <begin position="207"/>
        <end position="223"/>
    </location>
</feature>
<keyword evidence="5" id="KW-1003">Cell membrane</keyword>
<dbReference type="PANTHER" id="PTHR30371">
    <property type="entry name" value="SEC-INDEPENDENT PROTEIN TRANSLOCASE PROTEIN TATC"/>
    <property type="match status" value="1"/>
</dbReference>
<protein>
    <recommendedName>
        <fullName evidence="5">Sec-independent protein translocase protein TatC</fullName>
    </recommendedName>
</protein>
<dbReference type="PANTHER" id="PTHR30371:SF0">
    <property type="entry name" value="SEC-INDEPENDENT PROTEIN TRANSLOCASE PROTEIN TATC, CHLOROPLASTIC-RELATED"/>
    <property type="match status" value="1"/>
</dbReference>
<keyword evidence="5" id="KW-0811">Translocation</keyword>
<sequence>MTDVQENALQALTVHITELRKRLLWCFGAMIAGTLICYLFKEHIYAFLVQPLANAMGNGGEREISTNRLIYTNLTEAFVTYIRVSFFAGCFLTFPIILSQIWMFVAPGLYKNERKVFLPYLVATPILFFMGGAMVYYGVIPMAWHFFLSFQSTGSETALPIQLEASVAQYLDLIMMMIFAFGLCFQLPVLLTLLARAGVTSASALRSFRRYAIVAIFIVAAVITPPDVISQFALAMPIWGLYELSIFLVARIEKSRDANPA</sequence>
<dbReference type="AlphaFoldDB" id="A0A2W5MSF2"/>